<organism evidence="3 4">
    <name type="scientific">Candidatus Enterococcus avicola</name>
    <dbReference type="NCBI Taxonomy" id="2838561"/>
    <lineage>
        <taxon>Bacteria</taxon>
        <taxon>Bacillati</taxon>
        <taxon>Bacillota</taxon>
        <taxon>Bacilli</taxon>
        <taxon>Lactobacillales</taxon>
        <taxon>Enterococcaceae</taxon>
        <taxon>Enterococcus</taxon>
    </lineage>
</organism>
<evidence type="ECO:0000256" key="1">
    <source>
        <dbReference type="SAM" id="Coils"/>
    </source>
</evidence>
<proteinExistence type="predicted"/>
<dbReference type="Pfam" id="PF10552">
    <property type="entry name" value="ORF6C"/>
    <property type="match status" value="1"/>
</dbReference>
<evidence type="ECO:0000259" key="2">
    <source>
        <dbReference type="Pfam" id="PF10552"/>
    </source>
</evidence>
<comment type="caution">
    <text evidence="3">The sequence shown here is derived from an EMBL/GenBank/DDBJ whole genome shotgun (WGS) entry which is preliminary data.</text>
</comment>
<dbReference type="InterPro" id="IPR018878">
    <property type="entry name" value="ORF6C_dom"/>
</dbReference>
<feature type="coiled-coil region" evidence="1">
    <location>
        <begin position="27"/>
        <end position="65"/>
    </location>
</feature>
<reference evidence="3" key="2">
    <citation type="submission" date="2021-04" db="EMBL/GenBank/DDBJ databases">
        <authorList>
            <person name="Gilroy R."/>
        </authorList>
    </citation>
    <scope>NUCLEOTIDE SEQUENCE</scope>
    <source>
        <strain evidence="3">CHK172-16539</strain>
    </source>
</reference>
<protein>
    <submittedName>
        <fullName evidence="3">ORF6C domain-containing protein</fullName>
    </submittedName>
</protein>
<feature type="domain" description="ORF6C" evidence="2">
    <location>
        <begin position="39"/>
        <end position="148"/>
    </location>
</feature>
<reference evidence="3" key="1">
    <citation type="journal article" date="2021" name="PeerJ">
        <title>Extensive microbial diversity within the chicken gut microbiome revealed by metagenomics and culture.</title>
        <authorList>
            <person name="Gilroy R."/>
            <person name="Ravi A."/>
            <person name="Getino M."/>
            <person name="Pursley I."/>
            <person name="Horton D.L."/>
            <person name="Alikhan N.F."/>
            <person name="Baker D."/>
            <person name="Gharbi K."/>
            <person name="Hall N."/>
            <person name="Watson M."/>
            <person name="Adriaenssens E.M."/>
            <person name="Foster-Nyarko E."/>
            <person name="Jarju S."/>
            <person name="Secka A."/>
            <person name="Antonio M."/>
            <person name="Oren A."/>
            <person name="Chaudhuri R.R."/>
            <person name="La Ragione R."/>
            <person name="Hildebrand F."/>
            <person name="Pallen M.J."/>
        </authorList>
    </citation>
    <scope>NUCLEOTIDE SEQUENCE</scope>
    <source>
        <strain evidence="3">CHK172-16539</strain>
    </source>
</reference>
<keyword evidence="1" id="KW-0175">Coiled coil</keyword>
<evidence type="ECO:0000313" key="3">
    <source>
        <dbReference type="EMBL" id="HIZ53774.1"/>
    </source>
</evidence>
<dbReference type="Proteomes" id="UP000824063">
    <property type="component" value="Unassembled WGS sequence"/>
</dbReference>
<dbReference type="EMBL" id="DXBN01000168">
    <property type="protein sequence ID" value="HIZ53774.1"/>
    <property type="molecule type" value="Genomic_DNA"/>
</dbReference>
<name>A0A9D2JIL9_9ENTE</name>
<gene>
    <name evidence="3" type="ORF">IAA20_07530</name>
</gene>
<dbReference type="AlphaFoldDB" id="A0A9D2JIL9"/>
<evidence type="ECO:0000313" key="4">
    <source>
        <dbReference type="Proteomes" id="UP000824063"/>
    </source>
</evidence>
<accession>A0A9D2JIL9</accession>
<sequence length="173" mass="20400">MDNQLVKNEENPLLFTLERQNEQGIALVQTMRNIIKIEANMKATEKRVNNRFEEMEAMNDKLSEQLTISYDEQQEIKSIINTLATVFAREHEKREKTVFSGNLFKAWKGRFISRMHAKLKVRMNVVRYTAIRKVDFKEACQFLESLQYESFREAELKPTPSILRIIELEKGVI</sequence>